<organism evidence="2 3">
    <name type="scientific">Shewanella salipaludis</name>
    <dbReference type="NCBI Taxonomy" id="2723052"/>
    <lineage>
        <taxon>Bacteria</taxon>
        <taxon>Pseudomonadati</taxon>
        <taxon>Pseudomonadota</taxon>
        <taxon>Gammaproteobacteria</taxon>
        <taxon>Alteromonadales</taxon>
        <taxon>Shewanellaceae</taxon>
        <taxon>Shewanella</taxon>
    </lineage>
</organism>
<comment type="caution">
    <text evidence="2">The sequence shown here is derived from an EMBL/GenBank/DDBJ whole genome shotgun (WGS) entry which is preliminary data.</text>
</comment>
<name>A0A972G374_9GAMM</name>
<dbReference type="AlphaFoldDB" id="A0A972G374"/>
<dbReference type="SUPFAM" id="SSF55826">
    <property type="entry name" value="YbaK/ProRS associated domain"/>
    <property type="match status" value="1"/>
</dbReference>
<sequence>MSMSTRLTNYLKDKKVDYELVQHTHSLNSLSSAIAADVPAMQVAKAVILEDHEGRKLMAVLPAINKISLSILSDSLNRGLHLAKEQAVYPMFDDCEHGAIPPVAAAYNMDVVYDDLLLQSKDIYFEAGDHSHLVHVSHKDFSRLVSGAKHLRFSHEVFH</sequence>
<dbReference type="Proteomes" id="UP000737113">
    <property type="component" value="Unassembled WGS sequence"/>
</dbReference>
<dbReference type="GO" id="GO:0002161">
    <property type="term" value="F:aminoacyl-tRNA deacylase activity"/>
    <property type="evidence" value="ECO:0007669"/>
    <property type="project" value="InterPro"/>
</dbReference>
<evidence type="ECO:0000259" key="1">
    <source>
        <dbReference type="Pfam" id="PF04073"/>
    </source>
</evidence>
<reference evidence="2" key="1">
    <citation type="submission" date="2020-04" db="EMBL/GenBank/DDBJ databases">
        <title>Description of Shewanella salipaludis sp. nov., isolated from a salt marsh.</title>
        <authorList>
            <person name="Park S."/>
            <person name="Yoon J.-H."/>
        </authorList>
    </citation>
    <scope>NUCLEOTIDE SEQUENCE</scope>
    <source>
        <strain evidence="2">SHSM-M6</strain>
    </source>
</reference>
<dbReference type="InterPro" id="IPR007214">
    <property type="entry name" value="YbaK/aa-tRNA-synth-assoc-dom"/>
</dbReference>
<dbReference type="Gene3D" id="3.90.960.10">
    <property type="entry name" value="YbaK/aminoacyl-tRNA synthetase-associated domain"/>
    <property type="match status" value="1"/>
</dbReference>
<evidence type="ECO:0000313" key="3">
    <source>
        <dbReference type="Proteomes" id="UP000737113"/>
    </source>
</evidence>
<accession>A0A972G374</accession>
<dbReference type="Pfam" id="PF04073">
    <property type="entry name" value="tRNA_edit"/>
    <property type="match status" value="1"/>
</dbReference>
<dbReference type="RefSeq" id="WP_169565382.1">
    <property type="nucleotide sequence ID" value="NZ_JAAXYH010000014.1"/>
</dbReference>
<keyword evidence="3" id="KW-1185">Reference proteome</keyword>
<feature type="domain" description="YbaK/aminoacyl-tRNA synthetase-associated" evidence="1">
    <location>
        <begin position="35"/>
        <end position="143"/>
    </location>
</feature>
<evidence type="ECO:0000313" key="2">
    <source>
        <dbReference type="EMBL" id="NMH66661.1"/>
    </source>
</evidence>
<proteinExistence type="predicted"/>
<dbReference type="InterPro" id="IPR036754">
    <property type="entry name" value="YbaK/aa-tRNA-synt-asso_dom_sf"/>
</dbReference>
<dbReference type="EMBL" id="JAAXYH010000014">
    <property type="protein sequence ID" value="NMH66661.1"/>
    <property type="molecule type" value="Genomic_DNA"/>
</dbReference>
<gene>
    <name evidence="2" type="ORF">HC757_16010</name>
</gene>
<dbReference type="CDD" id="cd04332">
    <property type="entry name" value="YbaK_like"/>
    <property type="match status" value="1"/>
</dbReference>
<protein>
    <submittedName>
        <fullName evidence="2">YbaK/EbsC family protein</fullName>
    </submittedName>
</protein>